<gene>
    <name evidence="2" type="ORF">M441DRAFT_238569</name>
</gene>
<reference evidence="2 3" key="1">
    <citation type="submission" date="2016-07" db="EMBL/GenBank/DDBJ databases">
        <title>Multiple horizontal gene transfer events from other fungi enriched the ability of initially mycotrophic Trichoderma (Ascomycota) to feed on dead plant biomass.</title>
        <authorList>
            <consortium name="DOE Joint Genome Institute"/>
            <person name="Aerts A."/>
            <person name="Atanasova L."/>
            <person name="Chenthamara K."/>
            <person name="Zhang J."/>
            <person name="Grujic M."/>
            <person name="Henrissat B."/>
            <person name="Kuo A."/>
            <person name="Salamov A."/>
            <person name="Lipzen A."/>
            <person name="Labutti K."/>
            <person name="Barry K."/>
            <person name="Miao Y."/>
            <person name="Rahimi M.J."/>
            <person name="Shen Q."/>
            <person name="Grigoriev I.V."/>
            <person name="Kubicek C.P."/>
            <person name="Druzhinina I.S."/>
        </authorList>
    </citation>
    <scope>NUCLEOTIDE SEQUENCE [LARGE SCALE GENOMIC DNA]</scope>
    <source>
        <strain evidence="2 3">CBS 433.97</strain>
    </source>
</reference>
<dbReference type="EMBL" id="KZ679265">
    <property type="protein sequence ID" value="PTB38773.1"/>
    <property type="molecule type" value="Genomic_DNA"/>
</dbReference>
<feature type="region of interest" description="Disordered" evidence="1">
    <location>
        <begin position="1"/>
        <end position="27"/>
    </location>
</feature>
<keyword evidence="3" id="KW-1185">Reference proteome</keyword>
<sequence>MPSTHSSNHSEVLRAHSTRGPGRKRSVFPRIQQASPISGWALPVARGLVVVQASIRAIRHASSPLRSSSRTSNSLSCPPPGPFRAWMAPALVRDLLFSCHRPCWNEYRPPAAVGLGPSLISGCRLVSPPHARYAERARRNKTGSAHGNGYMGRVGGYSTAAVCLIEKSTCTALSRIVYISRRRRPDKQPFSPSSSSCCEARLFCPLHLPGLTTCAIQKLARPSLNLHSP</sequence>
<dbReference type="Proteomes" id="UP000240493">
    <property type="component" value="Unassembled WGS sequence"/>
</dbReference>
<feature type="compositionally biased region" description="Polar residues" evidence="1">
    <location>
        <begin position="1"/>
        <end position="10"/>
    </location>
</feature>
<organism evidence="2 3">
    <name type="scientific">Trichoderma asperellum (strain ATCC 204424 / CBS 433.97 / NBRC 101777)</name>
    <dbReference type="NCBI Taxonomy" id="1042311"/>
    <lineage>
        <taxon>Eukaryota</taxon>
        <taxon>Fungi</taxon>
        <taxon>Dikarya</taxon>
        <taxon>Ascomycota</taxon>
        <taxon>Pezizomycotina</taxon>
        <taxon>Sordariomycetes</taxon>
        <taxon>Hypocreomycetidae</taxon>
        <taxon>Hypocreales</taxon>
        <taxon>Hypocreaceae</taxon>
        <taxon>Trichoderma</taxon>
    </lineage>
</organism>
<evidence type="ECO:0000313" key="2">
    <source>
        <dbReference type="EMBL" id="PTB38773.1"/>
    </source>
</evidence>
<accession>A0A2T3Z1U3</accession>
<dbReference type="AlphaFoldDB" id="A0A2T3Z1U3"/>
<name>A0A2T3Z1U3_TRIA4</name>
<protein>
    <submittedName>
        <fullName evidence="2">Uncharacterized protein</fullName>
    </submittedName>
</protein>
<evidence type="ECO:0000256" key="1">
    <source>
        <dbReference type="SAM" id="MobiDB-lite"/>
    </source>
</evidence>
<evidence type="ECO:0000313" key="3">
    <source>
        <dbReference type="Proteomes" id="UP000240493"/>
    </source>
</evidence>
<proteinExistence type="predicted"/>